<feature type="region of interest" description="Disordered" evidence="1">
    <location>
        <begin position="14"/>
        <end position="56"/>
    </location>
</feature>
<gene>
    <name evidence="2" type="ORF">GCM10009533_58370</name>
</gene>
<keyword evidence="3" id="KW-1185">Reference proteome</keyword>
<evidence type="ECO:0008006" key="4">
    <source>
        <dbReference type="Google" id="ProtNLM"/>
    </source>
</evidence>
<comment type="caution">
    <text evidence="2">The sequence shown here is derived from an EMBL/GenBank/DDBJ whole genome shotgun (WGS) entry which is preliminary data.</text>
</comment>
<organism evidence="2 3">
    <name type="scientific">Saccharopolyspora erythraea</name>
    <name type="common">Streptomyces erythraeus</name>
    <dbReference type="NCBI Taxonomy" id="1836"/>
    <lineage>
        <taxon>Bacteria</taxon>
        <taxon>Bacillati</taxon>
        <taxon>Actinomycetota</taxon>
        <taxon>Actinomycetes</taxon>
        <taxon>Pseudonocardiales</taxon>
        <taxon>Pseudonocardiaceae</taxon>
        <taxon>Saccharopolyspora</taxon>
    </lineage>
</organism>
<name>A0ABN1DUE3_SACER</name>
<dbReference type="Proteomes" id="UP001500729">
    <property type="component" value="Unassembled WGS sequence"/>
</dbReference>
<dbReference type="RefSeq" id="WP_011874089.1">
    <property type="nucleotide sequence ID" value="NZ_BAAAGS010000057.1"/>
</dbReference>
<evidence type="ECO:0000313" key="3">
    <source>
        <dbReference type="Proteomes" id="UP001500729"/>
    </source>
</evidence>
<evidence type="ECO:0000313" key="2">
    <source>
        <dbReference type="EMBL" id="GAA0552482.1"/>
    </source>
</evidence>
<dbReference type="EMBL" id="BAAAGS010000057">
    <property type="protein sequence ID" value="GAA0552482.1"/>
    <property type="molecule type" value="Genomic_DNA"/>
</dbReference>
<proteinExistence type="predicted"/>
<sequence length="184" mass="19663">MPYETAARAAEILDLDIDDARPGGPPRPGGGQGGAVEDPQAGPHSRGRRAGAVYWDAGTARRRPRLLKDRTRVPMFLTRRRPDLGKILGPRDVCPDTGLARLSYGQARALLDGPHALRGPGTGWDLHESRHSALTHLGLLGGVAAAHGDVPAQEARQRPPLLQAIGRRLSPRSTSLLAPGDSRR</sequence>
<protein>
    <recommendedName>
        <fullName evidence="4">Phage integrase family protein</fullName>
    </recommendedName>
</protein>
<accession>A0ABN1DUE3</accession>
<reference evidence="2 3" key="1">
    <citation type="journal article" date="2019" name="Int. J. Syst. Evol. Microbiol.">
        <title>The Global Catalogue of Microorganisms (GCM) 10K type strain sequencing project: providing services to taxonomists for standard genome sequencing and annotation.</title>
        <authorList>
            <consortium name="The Broad Institute Genomics Platform"/>
            <consortium name="The Broad Institute Genome Sequencing Center for Infectious Disease"/>
            <person name="Wu L."/>
            <person name="Ma J."/>
        </authorList>
    </citation>
    <scope>NUCLEOTIDE SEQUENCE [LARGE SCALE GENOMIC DNA]</scope>
    <source>
        <strain evidence="2 3">JCM 10303</strain>
    </source>
</reference>
<feature type="region of interest" description="Disordered" evidence="1">
    <location>
        <begin position="152"/>
        <end position="184"/>
    </location>
</feature>
<evidence type="ECO:0000256" key="1">
    <source>
        <dbReference type="SAM" id="MobiDB-lite"/>
    </source>
</evidence>